<reference evidence="1 2" key="2">
    <citation type="journal article" date="2017" name="Front. Plant Sci.">
        <title>Gene Classification and Mining of Molecular Markers Useful in Red Clover (Trifolium pratense) Breeding.</title>
        <authorList>
            <person name="Istvanek J."/>
            <person name="Dluhosova J."/>
            <person name="Dluhos P."/>
            <person name="Patkova L."/>
            <person name="Nedelnik J."/>
            <person name="Repkova J."/>
        </authorList>
    </citation>
    <scope>NUCLEOTIDE SEQUENCE [LARGE SCALE GENOMIC DNA]</scope>
    <source>
        <strain evidence="2">cv. Tatra</strain>
        <tissue evidence="1">Young leaves</tissue>
    </source>
</reference>
<proteinExistence type="predicted"/>
<dbReference type="InterPro" id="IPR036317">
    <property type="entry name" value="Cullin_homology_sf"/>
</dbReference>
<dbReference type="AlphaFoldDB" id="A0A2K3MBI4"/>
<name>A0A2K3MBI4_TRIPR</name>
<dbReference type="EMBL" id="ASHM01055727">
    <property type="protein sequence ID" value="PNX88144.1"/>
    <property type="molecule type" value="Genomic_DNA"/>
</dbReference>
<feature type="non-terminal residue" evidence="1">
    <location>
        <position position="80"/>
    </location>
</feature>
<evidence type="ECO:0000313" key="1">
    <source>
        <dbReference type="EMBL" id="PNX88144.1"/>
    </source>
</evidence>
<accession>A0A2K3MBI4</accession>
<gene>
    <name evidence="1" type="ORF">L195_g044245</name>
</gene>
<comment type="caution">
    <text evidence="1">The sequence shown here is derived from an EMBL/GenBank/DDBJ whole genome shotgun (WGS) entry which is preliminary data.</text>
</comment>
<dbReference type="SUPFAM" id="SSF75632">
    <property type="entry name" value="Cullin homology domain"/>
    <property type="match status" value="1"/>
</dbReference>
<evidence type="ECO:0000313" key="2">
    <source>
        <dbReference type="Proteomes" id="UP000236291"/>
    </source>
</evidence>
<sequence length="80" mass="9155">MSDEAIYETLKKRLKHTIKRLKHLYGLFRVKKMEGMEHLNENSDGNSGINFTATVLARAFWPSSYFPDPNIAGPNIPSEM</sequence>
<dbReference type="Proteomes" id="UP000236291">
    <property type="component" value="Unassembled WGS sequence"/>
</dbReference>
<organism evidence="1 2">
    <name type="scientific">Trifolium pratense</name>
    <name type="common">Red clover</name>
    <dbReference type="NCBI Taxonomy" id="57577"/>
    <lineage>
        <taxon>Eukaryota</taxon>
        <taxon>Viridiplantae</taxon>
        <taxon>Streptophyta</taxon>
        <taxon>Embryophyta</taxon>
        <taxon>Tracheophyta</taxon>
        <taxon>Spermatophyta</taxon>
        <taxon>Magnoliopsida</taxon>
        <taxon>eudicotyledons</taxon>
        <taxon>Gunneridae</taxon>
        <taxon>Pentapetalae</taxon>
        <taxon>rosids</taxon>
        <taxon>fabids</taxon>
        <taxon>Fabales</taxon>
        <taxon>Fabaceae</taxon>
        <taxon>Papilionoideae</taxon>
        <taxon>50 kb inversion clade</taxon>
        <taxon>NPAAA clade</taxon>
        <taxon>Hologalegina</taxon>
        <taxon>IRL clade</taxon>
        <taxon>Trifolieae</taxon>
        <taxon>Trifolium</taxon>
    </lineage>
</organism>
<reference evidence="1 2" key="1">
    <citation type="journal article" date="2014" name="Am. J. Bot.">
        <title>Genome assembly and annotation for red clover (Trifolium pratense; Fabaceae).</title>
        <authorList>
            <person name="Istvanek J."/>
            <person name="Jaros M."/>
            <person name="Krenek A."/>
            <person name="Repkova J."/>
        </authorList>
    </citation>
    <scope>NUCLEOTIDE SEQUENCE [LARGE SCALE GENOMIC DNA]</scope>
    <source>
        <strain evidence="2">cv. Tatra</strain>
        <tissue evidence="1">Young leaves</tissue>
    </source>
</reference>
<protein>
    <submittedName>
        <fullName evidence="1">Uncharacterized protein</fullName>
    </submittedName>
</protein>